<feature type="transmembrane region" description="Helical" evidence="10">
    <location>
        <begin position="107"/>
        <end position="131"/>
    </location>
</feature>
<keyword evidence="2" id="KW-0813">Transport</keyword>
<dbReference type="Proteomes" id="UP001432027">
    <property type="component" value="Unassembled WGS sequence"/>
</dbReference>
<reference evidence="12" key="1">
    <citation type="submission" date="2023-10" db="EMBL/GenBank/DDBJ databases">
        <title>Genome assembly of Pristionchus species.</title>
        <authorList>
            <person name="Yoshida K."/>
            <person name="Sommer R.J."/>
        </authorList>
    </citation>
    <scope>NUCLEOTIDE SEQUENCE</scope>
    <source>
        <strain evidence="12">RS0144</strain>
    </source>
</reference>
<feature type="transmembrane region" description="Helical" evidence="10">
    <location>
        <begin position="46"/>
        <end position="63"/>
    </location>
</feature>
<sequence length="406" mass="44588">TVSPCPKMEEPSSALTYFYFPYVAVILGLVVDAVKKKTSFPHPESVILFLLDVLGSFCLHYFLEHEEREKIRKEYLWLTMSPDAILGILLPPMLFESAYKVNMSFFLFRLKMIITLTDCVYLATALVSALYMPMFAIVSSWHPYVACILASILVATDPVAVVSILESMGASLRLRILIEGESLLNDGLAIFAFKFFLRHFLQTLGHDEEGGGEMPTLTTLTYLTRCIILSPLVGILLGHATLWIMSHVEENKRKQCTLLLCVYVSYQLCDGVCSGALGLVCMGLAISHLKEQLTAKTDHMAHEFWSTLGYIANAVIFVFAGVAVASELFTSDSVAEGDTRIGVDSGGANIEDNLLACLCGFCLAPATMLARSIGVYAIFATAAQLQQTHRKPLTSDYALLSFGGLK</sequence>
<evidence type="ECO:0000256" key="8">
    <source>
        <dbReference type="ARBA" id="ARBA00023136"/>
    </source>
</evidence>
<evidence type="ECO:0000256" key="1">
    <source>
        <dbReference type="ARBA" id="ARBA00004651"/>
    </source>
</evidence>
<comment type="caution">
    <text evidence="12">The sequence shown here is derived from an EMBL/GenBank/DDBJ whole genome shotgun (WGS) entry which is preliminary data.</text>
</comment>
<gene>
    <name evidence="12" type="ORF">PENTCL1PPCAC_10619</name>
</gene>
<evidence type="ECO:0000313" key="13">
    <source>
        <dbReference type="Proteomes" id="UP001432027"/>
    </source>
</evidence>
<feature type="transmembrane region" description="Helical" evidence="10">
    <location>
        <begin position="257"/>
        <end position="287"/>
    </location>
</feature>
<feature type="domain" description="Cation/H+ exchanger transmembrane" evidence="11">
    <location>
        <begin position="53"/>
        <end position="328"/>
    </location>
</feature>
<keyword evidence="13" id="KW-1185">Reference proteome</keyword>
<evidence type="ECO:0000259" key="11">
    <source>
        <dbReference type="Pfam" id="PF00999"/>
    </source>
</evidence>
<dbReference type="InterPro" id="IPR006153">
    <property type="entry name" value="Cation/H_exchanger_TM"/>
</dbReference>
<organism evidence="12 13">
    <name type="scientific">Pristionchus entomophagus</name>
    <dbReference type="NCBI Taxonomy" id="358040"/>
    <lineage>
        <taxon>Eukaryota</taxon>
        <taxon>Metazoa</taxon>
        <taxon>Ecdysozoa</taxon>
        <taxon>Nematoda</taxon>
        <taxon>Chromadorea</taxon>
        <taxon>Rhabditida</taxon>
        <taxon>Rhabditina</taxon>
        <taxon>Diplogasteromorpha</taxon>
        <taxon>Diplogasteroidea</taxon>
        <taxon>Neodiplogasteridae</taxon>
        <taxon>Pristionchus</taxon>
    </lineage>
</organism>
<feature type="transmembrane region" description="Helical" evidence="10">
    <location>
        <begin position="222"/>
        <end position="245"/>
    </location>
</feature>
<keyword evidence="8 10" id="KW-0472">Membrane</keyword>
<dbReference type="GO" id="GO:0005886">
    <property type="term" value="C:plasma membrane"/>
    <property type="evidence" value="ECO:0007669"/>
    <property type="project" value="UniProtKB-SubCell"/>
</dbReference>
<feature type="non-terminal residue" evidence="12">
    <location>
        <position position="1"/>
    </location>
</feature>
<keyword evidence="4 10" id="KW-0812">Transmembrane</keyword>
<keyword evidence="9" id="KW-0739">Sodium transport</keyword>
<evidence type="ECO:0000256" key="4">
    <source>
        <dbReference type="ARBA" id="ARBA00022692"/>
    </source>
</evidence>
<feature type="transmembrane region" description="Helical" evidence="10">
    <location>
        <begin position="143"/>
        <end position="162"/>
    </location>
</feature>
<feature type="transmembrane region" description="Helical" evidence="10">
    <location>
        <begin position="16"/>
        <end position="34"/>
    </location>
</feature>
<comment type="subcellular location">
    <subcellularLocation>
        <location evidence="1">Cell membrane</location>
        <topology evidence="1">Multi-pass membrane protein</topology>
    </subcellularLocation>
</comment>
<evidence type="ECO:0000256" key="9">
    <source>
        <dbReference type="ARBA" id="ARBA00023201"/>
    </source>
</evidence>
<evidence type="ECO:0000256" key="2">
    <source>
        <dbReference type="ARBA" id="ARBA00022448"/>
    </source>
</evidence>
<evidence type="ECO:0000256" key="6">
    <source>
        <dbReference type="ARBA" id="ARBA00023053"/>
    </source>
</evidence>
<dbReference type="InterPro" id="IPR018422">
    <property type="entry name" value="Cation/H_exchanger_CPA1"/>
</dbReference>
<keyword evidence="7" id="KW-0406">Ion transport</keyword>
<evidence type="ECO:0000313" key="12">
    <source>
        <dbReference type="EMBL" id="GMS88444.1"/>
    </source>
</evidence>
<keyword evidence="3" id="KW-1003">Cell membrane</keyword>
<evidence type="ECO:0000256" key="3">
    <source>
        <dbReference type="ARBA" id="ARBA00022475"/>
    </source>
</evidence>
<accession>A0AAV5SZU3</accession>
<evidence type="ECO:0000256" key="7">
    <source>
        <dbReference type="ARBA" id="ARBA00023065"/>
    </source>
</evidence>
<name>A0AAV5SZU3_9BILA</name>
<dbReference type="PANTHER" id="PTHR10110:SF86">
    <property type="entry name" value="SODIUM_HYDROGEN EXCHANGER 7"/>
    <property type="match status" value="1"/>
</dbReference>
<dbReference type="EMBL" id="BTSX01000003">
    <property type="protein sequence ID" value="GMS88444.1"/>
    <property type="molecule type" value="Genomic_DNA"/>
</dbReference>
<dbReference type="GO" id="GO:0098719">
    <property type="term" value="P:sodium ion import across plasma membrane"/>
    <property type="evidence" value="ECO:0007669"/>
    <property type="project" value="TreeGrafter"/>
</dbReference>
<evidence type="ECO:0000256" key="5">
    <source>
        <dbReference type="ARBA" id="ARBA00022989"/>
    </source>
</evidence>
<proteinExistence type="predicted"/>
<dbReference type="Gene3D" id="6.10.140.1330">
    <property type="match status" value="1"/>
</dbReference>
<protein>
    <recommendedName>
        <fullName evidence="11">Cation/H+ exchanger transmembrane domain-containing protein</fullName>
    </recommendedName>
</protein>
<dbReference type="Pfam" id="PF00999">
    <property type="entry name" value="Na_H_Exchanger"/>
    <property type="match status" value="1"/>
</dbReference>
<keyword evidence="5 10" id="KW-1133">Transmembrane helix</keyword>
<keyword evidence="6" id="KW-0915">Sodium</keyword>
<dbReference type="PANTHER" id="PTHR10110">
    <property type="entry name" value="SODIUM/HYDROGEN EXCHANGER"/>
    <property type="match status" value="1"/>
</dbReference>
<dbReference type="GO" id="GO:0015386">
    <property type="term" value="F:potassium:proton antiporter activity"/>
    <property type="evidence" value="ECO:0007669"/>
    <property type="project" value="TreeGrafter"/>
</dbReference>
<evidence type="ECO:0000256" key="10">
    <source>
        <dbReference type="SAM" id="Phobius"/>
    </source>
</evidence>
<dbReference type="GO" id="GO:0015385">
    <property type="term" value="F:sodium:proton antiporter activity"/>
    <property type="evidence" value="ECO:0007669"/>
    <property type="project" value="InterPro"/>
</dbReference>
<feature type="transmembrane region" description="Helical" evidence="10">
    <location>
        <begin position="75"/>
        <end position="95"/>
    </location>
</feature>
<dbReference type="AlphaFoldDB" id="A0AAV5SZU3"/>
<feature type="transmembrane region" description="Helical" evidence="10">
    <location>
        <begin position="307"/>
        <end position="330"/>
    </location>
</feature>
<dbReference type="GO" id="GO:0051453">
    <property type="term" value="P:regulation of intracellular pH"/>
    <property type="evidence" value="ECO:0007669"/>
    <property type="project" value="TreeGrafter"/>
</dbReference>